<keyword evidence="3" id="KW-1185">Reference proteome</keyword>
<name>A0A830GAF1_9EURY</name>
<dbReference type="OrthoDB" id="197151at2157"/>
<accession>A0A830GAF1</accession>
<dbReference type="GO" id="GO:0016787">
    <property type="term" value="F:hydrolase activity"/>
    <property type="evidence" value="ECO:0007669"/>
    <property type="project" value="UniProtKB-KW"/>
</dbReference>
<dbReference type="InterPro" id="IPR037482">
    <property type="entry name" value="ST1585_MBL-fold"/>
</dbReference>
<evidence type="ECO:0000313" key="3">
    <source>
        <dbReference type="Proteomes" id="UP000608850"/>
    </source>
</evidence>
<gene>
    <name evidence="2" type="ORF">GCM10009021_11140</name>
</gene>
<dbReference type="AlphaFoldDB" id="A0A830GAF1"/>
<protein>
    <submittedName>
        <fullName evidence="2">MBL fold hydrolase</fullName>
    </submittedName>
</protein>
<dbReference type="Gene3D" id="3.60.15.10">
    <property type="entry name" value="Ribonuclease Z/Hydroxyacylglutathione hydrolase-like"/>
    <property type="match status" value="1"/>
</dbReference>
<dbReference type="Pfam" id="PF00753">
    <property type="entry name" value="Lactamase_B"/>
    <property type="match status" value="1"/>
</dbReference>
<proteinExistence type="predicted"/>
<evidence type="ECO:0000259" key="1">
    <source>
        <dbReference type="SMART" id="SM00849"/>
    </source>
</evidence>
<dbReference type="Proteomes" id="UP000608850">
    <property type="component" value="Unassembled WGS sequence"/>
</dbReference>
<dbReference type="InterPro" id="IPR001279">
    <property type="entry name" value="Metallo-B-lactamas"/>
</dbReference>
<evidence type="ECO:0000313" key="2">
    <source>
        <dbReference type="EMBL" id="GGN12748.1"/>
    </source>
</evidence>
<dbReference type="SMART" id="SM00849">
    <property type="entry name" value="Lactamase_B"/>
    <property type="match status" value="1"/>
</dbReference>
<dbReference type="InterPro" id="IPR050855">
    <property type="entry name" value="NDM-1-like"/>
</dbReference>
<dbReference type="SUPFAM" id="SSF56281">
    <property type="entry name" value="Metallo-hydrolase/oxidoreductase"/>
    <property type="match status" value="1"/>
</dbReference>
<reference evidence="2 3" key="1">
    <citation type="journal article" date="2019" name="Int. J. Syst. Evol. Microbiol.">
        <title>The Global Catalogue of Microorganisms (GCM) 10K type strain sequencing project: providing services to taxonomists for standard genome sequencing and annotation.</title>
        <authorList>
            <consortium name="The Broad Institute Genomics Platform"/>
            <consortium name="The Broad Institute Genome Sequencing Center for Infectious Disease"/>
            <person name="Wu L."/>
            <person name="Ma J."/>
        </authorList>
    </citation>
    <scope>NUCLEOTIDE SEQUENCE [LARGE SCALE GENOMIC DNA]</scope>
    <source>
        <strain evidence="2 3">JCM 16331</strain>
    </source>
</reference>
<keyword evidence="2" id="KW-0378">Hydrolase</keyword>
<dbReference type="PANTHER" id="PTHR42951:SF4">
    <property type="entry name" value="ACYL-COENZYME A THIOESTERASE MBLAC2"/>
    <property type="match status" value="1"/>
</dbReference>
<dbReference type="RefSeq" id="WP_188877632.1">
    <property type="nucleotide sequence ID" value="NZ_BMOQ01000003.1"/>
</dbReference>
<feature type="domain" description="Metallo-beta-lactamase" evidence="1">
    <location>
        <begin position="32"/>
        <end position="230"/>
    </location>
</feature>
<dbReference type="CDD" id="cd07726">
    <property type="entry name" value="ST1585-like_MBL-fold"/>
    <property type="match status" value="1"/>
</dbReference>
<organism evidence="2 3">
    <name type="scientific">Halarchaeum nitratireducens</name>
    <dbReference type="NCBI Taxonomy" id="489913"/>
    <lineage>
        <taxon>Archaea</taxon>
        <taxon>Methanobacteriati</taxon>
        <taxon>Methanobacteriota</taxon>
        <taxon>Stenosarchaea group</taxon>
        <taxon>Halobacteria</taxon>
        <taxon>Halobacteriales</taxon>
        <taxon>Halobacteriaceae</taxon>
    </lineage>
</organism>
<sequence length="308" mass="33547">MPQSGTSPGDVARVDACTDVHYVDTGMYDTPGYGAVYVVDAERPAVLDTGIGTHHERVLDALDEVGIARDDLGAIVVSHVHLDHAGGAGFLADACPNADVYVHEIGAPHLVDPADLVAGTKRAVGDQWRYYVDPEPVPESRIVELADGDRIDLGDRTLTAHHAPGHAPHQVVLEDDRDGFVHTADAAGIWVPALSEVHETSPPPNFELETCLDDVATIRERAPDVLLYPHFGPVADDVDGVLDEYATTLREWVARVREKRAELDDDEAVERYFAERTSLDEVWPAHKAEEEVAMNVRGVLVALDRRVA</sequence>
<dbReference type="EMBL" id="BMOQ01000003">
    <property type="protein sequence ID" value="GGN12748.1"/>
    <property type="molecule type" value="Genomic_DNA"/>
</dbReference>
<comment type="caution">
    <text evidence="2">The sequence shown here is derived from an EMBL/GenBank/DDBJ whole genome shotgun (WGS) entry which is preliminary data.</text>
</comment>
<dbReference type="InterPro" id="IPR036866">
    <property type="entry name" value="RibonucZ/Hydroxyglut_hydro"/>
</dbReference>
<dbReference type="PANTHER" id="PTHR42951">
    <property type="entry name" value="METALLO-BETA-LACTAMASE DOMAIN-CONTAINING"/>
    <property type="match status" value="1"/>
</dbReference>